<dbReference type="InterPro" id="IPR007274">
    <property type="entry name" value="Cop_transporter"/>
</dbReference>
<dbReference type="Proteomes" id="UP001283361">
    <property type="component" value="Unassembled WGS sequence"/>
</dbReference>
<comment type="subcellular location">
    <subcellularLocation>
        <location evidence="4">Membrane</location>
        <topology evidence="4">Multi-pass membrane protein</topology>
    </subcellularLocation>
</comment>
<dbReference type="PANTHER" id="PTHR12483">
    <property type="entry name" value="SOLUTE CARRIER FAMILY 31 COPPER TRANSPORTERS"/>
    <property type="match status" value="1"/>
</dbReference>
<gene>
    <name evidence="5" type="ORF">RRG08_021394</name>
</gene>
<dbReference type="AlphaFoldDB" id="A0AAE0Z873"/>
<keyword evidence="4" id="KW-0406">Ion transport</keyword>
<dbReference type="Pfam" id="PF04145">
    <property type="entry name" value="Ctr"/>
    <property type="match status" value="1"/>
</dbReference>
<keyword evidence="6" id="KW-1185">Reference proteome</keyword>
<dbReference type="GO" id="GO:0016020">
    <property type="term" value="C:membrane"/>
    <property type="evidence" value="ECO:0007669"/>
    <property type="project" value="UniProtKB-SubCell"/>
</dbReference>
<evidence type="ECO:0000313" key="6">
    <source>
        <dbReference type="Proteomes" id="UP001283361"/>
    </source>
</evidence>
<keyword evidence="4" id="KW-0187">Copper transport</keyword>
<organism evidence="5 6">
    <name type="scientific">Elysia crispata</name>
    <name type="common">lettuce slug</name>
    <dbReference type="NCBI Taxonomy" id="231223"/>
    <lineage>
        <taxon>Eukaryota</taxon>
        <taxon>Metazoa</taxon>
        <taxon>Spiralia</taxon>
        <taxon>Lophotrochozoa</taxon>
        <taxon>Mollusca</taxon>
        <taxon>Gastropoda</taxon>
        <taxon>Heterobranchia</taxon>
        <taxon>Euthyneura</taxon>
        <taxon>Panpulmonata</taxon>
        <taxon>Sacoglossa</taxon>
        <taxon>Placobranchoidea</taxon>
        <taxon>Plakobranchidae</taxon>
        <taxon>Elysia</taxon>
    </lineage>
</organism>
<keyword evidence="4" id="KW-0186">Copper</keyword>
<name>A0AAE0Z873_9GAST</name>
<feature type="transmembrane region" description="Helical" evidence="4">
    <location>
        <begin position="105"/>
        <end position="133"/>
    </location>
</feature>
<evidence type="ECO:0000256" key="1">
    <source>
        <dbReference type="ARBA" id="ARBA00022692"/>
    </source>
</evidence>
<protein>
    <recommendedName>
        <fullName evidence="4">Copper transport protein</fullName>
    </recommendedName>
</protein>
<accession>A0AAE0Z873</accession>
<comment type="similarity">
    <text evidence="4">Belongs to the copper transporter (Ctr) (TC 1.A.56) family. SLC31A subfamily.</text>
</comment>
<evidence type="ECO:0000256" key="3">
    <source>
        <dbReference type="ARBA" id="ARBA00023136"/>
    </source>
</evidence>
<keyword evidence="2 4" id="KW-1133">Transmembrane helix</keyword>
<feature type="transmembrane region" description="Helical" evidence="4">
    <location>
        <begin position="24"/>
        <end position="43"/>
    </location>
</feature>
<dbReference type="EMBL" id="JAWDGP010004507">
    <property type="protein sequence ID" value="KAK3763722.1"/>
    <property type="molecule type" value="Genomic_DNA"/>
</dbReference>
<keyword evidence="4" id="KW-0813">Transport</keyword>
<dbReference type="GO" id="GO:0005375">
    <property type="term" value="F:copper ion transmembrane transporter activity"/>
    <property type="evidence" value="ECO:0007669"/>
    <property type="project" value="UniProtKB-UniRule"/>
</dbReference>
<evidence type="ECO:0000256" key="2">
    <source>
        <dbReference type="ARBA" id="ARBA00022989"/>
    </source>
</evidence>
<keyword evidence="3 4" id="KW-0472">Membrane</keyword>
<reference evidence="5" key="1">
    <citation type="journal article" date="2023" name="G3 (Bethesda)">
        <title>A reference genome for the long-term kleptoplast-retaining sea slug Elysia crispata morphotype clarki.</title>
        <authorList>
            <person name="Eastman K.E."/>
            <person name="Pendleton A.L."/>
            <person name="Shaikh M.A."/>
            <person name="Suttiyut T."/>
            <person name="Ogas R."/>
            <person name="Tomko P."/>
            <person name="Gavelis G."/>
            <person name="Widhalm J.R."/>
            <person name="Wisecaver J.H."/>
        </authorList>
    </citation>
    <scope>NUCLEOTIDE SEQUENCE</scope>
    <source>
        <strain evidence="5">ECLA1</strain>
    </source>
</reference>
<dbReference type="PANTHER" id="PTHR12483:SF115">
    <property type="entry name" value="COPPER TRANSPORT PROTEIN"/>
    <property type="match status" value="1"/>
</dbReference>
<evidence type="ECO:0000256" key="4">
    <source>
        <dbReference type="RuleBase" id="RU367022"/>
    </source>
</evidence>
<comment type="caution">
    <text evidence="5">The sequence shown here is derived from an EMBL/GenBank/DDBJ whole genome shotgun (WGS) entry which is preliminary data.</text>
</comment>
<evidence type="ECO:0000313" key="5">
    <source>
        <dbReference type="EMBL" id="KAK3763722.1"/>
    </source>
</evidence>
<proteinExistence type="inferred from homology"/>
<sequence length="149" mass="16742">MKMYFHFGDEKYVLFQHWHAESPGAMLGACCAIFCLAVLYEGLKEFRTQLKLDPPGSTSESPVRPDSEFRSLLVDGADSRFISSISSCRHLVQTALHMLQAILSYCLMLVFMTFNLWLCLALVLGLGAGYFVFGWSRDTPEGNDAQQCQ</sequence>
<keyword evidence="1 4" id="KW-0812">Transmembrane</keyword>